<dbReference type="PANTHER" id="PTHR12268">
    <property type="entry name" value="E3 UBIQUITIN-PROTEIN LIGASE KCMF1"/>
    <property type="match status" value="1"/>
</dbReference>
<dbReference type="Gene3D" id="3.30.60.90">
    <property type="match status" value="1"/>
</dbReference>
<dbReference type="AlphaFoldDB" id="A0A6L2Q209"/>
<dbReference type="EMBL" id="BLKM01012961">
    <property type="protein sequence ID" value="GFG37960.1"/>
    <property type="molecule type" value="Genomic_DNA"/>
</dbReference>
<keyword evidence="6" id="KW-0862">Zinc</keyword>
<dbReference type="PROSITE" id="PS50135">
    <property type="entry name" value="ZF_ZZ_2"/>
    <property type="match status" value="1"/>
</dbReference>
<name>A0A6L2Q209_COPFO</name>
<dbReference type="InterPro" id="IPR015154">
    <property type="entry name" value="EF-hand_dom_typ2"/>
</dbReference>
<dbReference type="InterPro" id="IPR011992">
    <property type="entry name" value="EF-hand-dom_pair"/>
</dbReference>
<dbReference type="Gene3D" id="1.10.238.10">
    <property type="entry name" value="EF-hand"/>
    <property type="match status" value="1"/>
</dbReference>
<dbReference type="Pfam" id="PF09068">
    <property type="entry name" value="EF-hand_2"/>
    <property type="match status" value="1"/>
</dbReference>
<keyword evidence="7" id="KW-0106">Calcium</keyword>
<feature type="coiled-coil region" evidence="10">
    <location>
        <begin position="342"/>
        <end position="369"/>
    </location>
</feature>
<dbReference type="GO" id="GO:0045202">
    <property type="term" value="C:synapse"/>
    <property type="evidence" value="ECO:0007669"/>
    <property type="project" value="GOC"/>
</dbReference>
<dbReference type="InterPro" id="IPR015153">
    <property type="entry name" value="EF-hand_dom_typ1"/>
</dbReference>
<dbReference type="PANTHER" id="PTHR12268:SF14">
    <property type="entry name" value="DYSTROPHIN-1"/>
    <property type="match status" value="1"/>
</dbReference>
<dbReference type="GO" id="GO:0099536">
    <property type="term" value="P:synaptic signaling"/>
    <property type="evidence" value="ECO:0007669"/>
    <property type="project" value="TreeGrafter"/>
</dbReference>
<evidence type="ECO:0000256" key="4">
    <source>
        <dbReference type="ARBA" id="ARBA00022723"/>
    </source>
</evidence>
<accession>A0A6L2Q209</accession>
<keyword evidence="13" id="KW-1185">Reference proteome</keyword>
<keyword evidence="5 9" id="KW-0863">Zinc-finger</keyword>
<evidence type="ECO:0000256" key="6">
    <source>
        <dbReference type="ARBA" id="ARBA00022833"/>
    </source>
</evidence>
<evidence type="ECO:0000256" key="8">
    <source>
        <dbReference type="ARBA" id="ARBA00023212"/>
    </source>
</evidence>
<keyword evidence="8" id="KW-0206">Cytoskeleton</keyword>
<dbReference type="SUPFAM" id="SSF47473">
    <property type="entry name" value="EF-hand"/>
    <property type="match status" value="2"/>
</dbReference>
<dbReference type="GO" id="GO:0008270">
    <property type="term" value="F:zinc ion binding"/>
    <property type="evidence" value="ECO:0007669"/>
    <property type="project" value="UniProtKB-KW"/>
</dbReference>
<dbReference type="GO" id="GO:0016010">
    <property type="term" value="C:dystrophin-associated glycoprotein complex"/>
    <property type="evidence" value="ECO:0007669"/>
    <property type="project" value="UniProtKB-ARBA"/>
</dbReference>
<dbReference type="SMART" id="SM00291">
    <property type="entry name" value="ZnF_ZZ"/>
    <property type="match status" value="1"/>
</dbReference>
<dbReference type="InterPro" id="IPR050774">
    <property type="entry name" value="KCMF1/Dystrophin"/>
</dbReference>
<gene>
    <name evidence="12" type="ORF">Cfor_03849</name>
</gene>
<evidence type="ECO:0000313" key="12">
    <source>
        <dbReference type="EMBL" id="GFG37960.1"/>
    </source>
</evidence>
<dbReference type="Pfam" id="PF00569">
    <property type="entry name" value="ZZ"/>
    <property type="match status" value="1"/>
</dbReference>
<dbReference type="SUPFAM" id="SSF57850">
    <property type="entry name" value="RING/U-box"/>
    <property type="match status" value="1"/>
</dbReference>
<dbReference type="Pfam" id="PF09069">
    <property type="entry name" value="EF-hand_3"/>
    <property type="match status" value="1"/>
</dbReference>
<feature type="domain" description="ZZ-type" evidence="11">
    <location>
        <begin position="224"/>
        <end position="279"/>
    </location>
</feature>
<sequence length="627" mass="71655">METEKTEPSTNKKFQHDHPDFKNILRMMNECNVIKYAAYRTAAKLRVLQRALHMDTLRLGLIAGVFDRHHLRMTENGVVLKYTELEAVIFDIFFAAQKENVSNIDVDLSTELTLNLLCNLYDSSANLQKKYQFLFSQLADHNNCISSNKLEILLKNLMHITEYLNESTAFGSKFITSAVEGCFQQSQGTLGLTEDVFMSWLLNEPQLLVWLSTMYRMQVAELVSHSVKCGVCKVYPIVGLRYQCLDCLRYNLCQTCFFMARTSSRETTFAFLKVLKNKLCGNSSELQYLSVQPCDMVHESSFSVSRHSGSDVLTQSSVHSGQRESGASTSEILHDSTKIHPHSELQSIISQLEEENRYLQQTVERLSGNKDTRDTCERLQYHCICVETQVERLKLLKHYLLERHPHQLQCLQSTPLLKATQKNRETSCFRDISPIIKDAETNRQLAGMHELQLLMWQIKNDRQTNGSDTDGIQTTAVNVRETNSSDIDRTQTTEVNDRETNSSNTDRMRTTEVNDMSLLLPSVSNVSVRDLSTWVGGRTFDRVEDTDPSRFSTWVQEFGHKDSEKRLKEIHGDLDAILQKLQEMLPSNFSSEESFSSRDNAQLQQGARELEDLITGLIKSVECQKGS</sequence>
<reference evidence="13" key="1">
    <citation type="submission" date="2020-01" db="EMBL/GenBank/DDBJ databases">
        <title>Draft genome sequence of the Termite Coptotermes fromosanus.</title>
        <authorList>
            <person name="Itakura S."/>
            <person name="Yosikawa Y."/>
            <person name="Umezawa K."/>
        </authorList>
    </citation>
    <scope>NUCLEOTIDE SEQUENCE [LARGE SCALE GENOMIC DNA]</scope>
</reference>
<dbReference type="Proteomes" id="UP000502823">
    <property type="component" value="Unassembled WGS sequence"/>
</dbReference>
<evidence type="ECO:0000256" key="2">
    <source>
        <dbReference type="ARBA" id="ARBA00004278"/>
    </source>
</evidence>
<dbReference type="OrthoDB" id="10014385at2759"/>
<comment type="caution">
    <text evidence="12">The sequence shown here is derived from an EMBL/GenBank/DDBJ whole genome shotgun (WGS) entry which is preliminary data.</text>
</comment>
<dbReference type="InParanoid" id="A0A6L2Q209"/>
<protein>
    <recommendedName>
        <fullName evidence="11">ZZ-type domain-containing protein</fullName>
    </recommendedName>
</protein>
<keyword evidence="10" id="KW-0175">Coiled coil</keyword>
<evidence type="ECO:0000256" key="10">
    <source>
        <dbReference type="SAM" id="Coils"/>
    </source>
</evidence>
<evidence type="ECO:0000256" key="5">
    <source>
        <dbReference type="ARBA" id="ARBA00022771"/>
    </source>
</evidence>
<keyword evidence="4" id="KW-0479">Metal-binding</keyword>
<dbReference type="InterPro" id="IPR000433">
    <property type="entry name" value="Znf_ZZ"/>
</dbReference>
<evidence type="ECO:0000256" key="9">
    <source>
        <dbReference type="PROSITE-ProRule" id="PRU00228"/>
    </source>
</evidence>
<evidence type="ECO:0000256" key="1">
    <source>
        <dbReference type="ARBA" id="ARBA00004245"/>
    </source>
</evidence>
<dbReference type="InterPro" id="IPR043145">
    <property type="entry name" value="Znf_ZZ_sf"/>
</dbReference>
<evidence type="ECO:0000259" key="11">
    <source>
        <dbReference type="PROSITE" id="PS50135"/>
    </source>
</evidence>
<dbReference type="GO" id="GO:0046716">
    <property type="term" value="P:muscle cell cellular homeostasis"/>
    <property type="evidence" value="ECO:0007669"/>
    <property type="project" value="UniProtKB-ARBA"/>
</dbReference>
<dbReference type="GO" id="GO:0050804">
    <property type="term" value="P:modulation of chemical synaptic transmission"/>
    <property type="evidence" value="ECO:0007669"/>
    <property type="project" value="UniProtKB-ARBA"/>
</dbReference>
<evidence type="ECO:0000256" key="7">
    <source>
        <dbReference type="ARBA" id="ARBA00022837"/>
    </source>
</evidence>
<evidence type="ECO:0000313" key="13">
    <source>
        <dbReference type="Proteomes" id="UP000502823"/>
    </source>
</evidence>
<comment type="subcellular location">
    <subcellularLocation>
        <location evidence="2">Cell membrane</location>
        <location evidence="2">Sarcolemma</location>
        <topology evidence="2">Peripheral membrane protein</topology>
        <orientation evidence="2">Cytoplasmic side</orientation>
    </subcellularLocation>
    <subcellularLocation>
        <location evidence="1">Cytoplasm</location>
        <location evidence="1">Cytoskeleton</location>
    </subcellularLocation>
</comment>
<proteinExistence type="predicted"/>
<evidence type="ECO:0000256" key="3">
    <source>
        <dbReference type="ARBA" id="ARBA00022490"/>
    </source>
</evidence>
<dbReference type="Gene3D" id="6.10.140.70">
    <property type="match status" value="1"/>
</dbReference>
<keyword evidence="3" id="KW-0963">Cytoplasm</keyword>
<dbReference type="GO" id="GO:0005737">
    <property type="term" value="C:cytoplasm"/>
    <property type="evidence" value="ECO:0007669"/>
    <property type="project" value="UniProtKB-SubCell"/>
</dbReference>
<organism evidence="12 13">
    <name type="scientific">Coptotermes formosanus</name>
    <name type="common">Formosan subterranean termite</name>
    <dbReference type="NCBI Taxonomy" id="36987"/>
    <lineage>
        <taxon>Eukaryota</taxon>
        <taxon>Metazoa</taxon>
        <taxon>Ecdysozoa</taxon>
        <taxon>Arthropoda</taxon>
        <taxon>Hexapoda</taxon>
        <taxon>Insecta</taxon>
        <taxon>Pterygota</taxon>
        <taxon>Neoptera</taxon>
        <taxon>Polyneoptera</taxon>
        <taxon>Dictyoptera</taxon>
        <taxon>Blattodea</taxon>
        <taxon>Blattoidea</taxon>
        <taxon>Termitoidae</taxon>
        <taxon>Rhinotermitidae</taxon>
        <taxon>Coptotermes</taxon>
    </lineage>
</organism>